<protein>
    <submittedName>
        <fullName evidence="1">Uncharacterized protein</fullName>
    </submittedName>
</protein>
<dbReference type="Proteomes" id="UP000412311">
    <property type="component" value="Unassembled WGS sequence"/>
</dbReference>
<name>A0A5E7TLJ6_PSEFL</name>
<evidence type="ECO:0000313" key="1">
    <source>
        <dbReference type="EMBL" id="VVP99259.1"/>
    </source>
</evidence>
<evidence type="ECO:0000313" key="2">
    <source>
        <dbReference type="Proteomes" id="UP000412311"/>
    </source>
</evidence>
<dbReference type="EMBL" id="CABVJG010000006">
    <property type="protein sequence ID" value="VVP99259.1"/>
    <property type="molecule type" value="Genomic_DNA"/>
</dbReference>
<reference evidence="1 2" key="1">
    <citation type="submission" date="2019-09" db="EMBL/GenBank/DDBJ databases">
        <authorList>
            <person name="Chandra G."/>
            <person name="Truman W A."/>
        </authorList>
    </citation>
    <scope>NUCLEOTIDE SEQUENCE [LARGE SCALE GENOMIC DNA]</scope>
    <source>
        <strain evidence="1">PS925</strain>
    </source>
</reference>
<proteinExistence type="predicted"/>
<organism evidence="1 2">
    <name type="scientific">Pseudomonas fluorescens</name>
    <dbReference type="NCBI Taxonomy" id="294"/>
    <lineage>
        <taxon>Bacteria</taxon>
        <taxon>Pseudomonadati</taxon>
        <taxon>Pseudomonadota</taxon>
        <taxon>Gammaproteobacteria</taxon>
        <taxon>Pseudomonadales</taxon>
        <taxon>Pseudomonadaceae</taxon>
        <taxon>Pseudomonas</taxon>
    </lineage>
</organism>
<gene>
    <name evidence="1" type="ORF">PS925_02139</name>
</gene>
<dbReference type="AlphaFoldDB" id="A0A5E7TLJ6"/>
<accession>A0A5E7TLJ6</accession>
<sequence>MRSSGTFIVLRGDTYYYVTTAFNSFGNISLKVTELTTVNTRGLRKNVPLTTASTQSISDGMASVVRITAQVTRKPP</sequence>